<dbReference type="Gene3D" id="2.60.120.260">
    <property type="entry name" value="Galactose-binding domain-like"/>
    <property type="match status" value="1"/>
</dbReference>
<evidence type="ECO:0000313" key="17">
    <source>
        <dbReference type="EMBL" id="OXC75836.1"/>
    </source>
</evidence>
<keyword evidence="7" id="KW-0378">Hydrolase</keyword>
<keyword evidence="8" id="KW-0325">Glycoprotein</keyword>
<dbReference type="FunFam" id="3.20.20.80:FF:000050">
    <property type="entry name" value="Beta-mannosidase B"/>
    <property type="match status" value="1"/>
</dbReference>
<dbReference type="GO" id="GO:0005576">
    <property type="term" value="C:extracellular region"/>
    <property type="evidence" value="ECO:0007669"/>
    <property type="project" value="UniProtKB-SubCell"/>
</dbReference>
<feature type="domain" description="Glycoside hydrolase family 2 immunoglobulin-like beta-sandwich" evidence="13">
    <location>
        <begin position="209"/>
        <end position="318"/>
    </location>
</feature>
<dbReference type="InterPro" id="IPR006102">
    <property type="entry name" value="Ig-like_GH2"/>
</dbReference>
<dbReference type="InterPro" id="IPR017853">
    <property type="entry name" value="GH"/>
</dbReference>
<accession>A0A226WX94</accession>
<comment type="similarity">
    <text evidence="10">Belongs to the glycosyl hydrolase 2 family. Beta-mannosidase B subfamily.</text>
</comment>
<dbReference type="InterPro" id="IPR041447">
    <property type="entry name" value="Mannosidase_ig"/>
</dbReference>
<evidence type="ECO:0000256" key="1">
    <source>
        <dbReference type="ARBA" id="ARBA00000829"/>
    </source>
</evidence>
<comment type="caution">
    <text evidence="17">The sequence shown here is derived from an EMBL/GenBank/DDBJ whole genome shotgun (WGS) entry which is preliminary data.</text>
</comment>
<dbReference type="AlphaFoldDB" id="A0A226WX94"/>
<evidence type="ECO:0000259" key="15">
    <source>
        <dbReference type="Pfam" id="PF17786"/>
    </source>
</evidence>
<evidence type="ECO:0000256" key="10">
    <source>
        <dbReference type="ARBA" id="ARBA00038429"/>
    </source>
</evidence>
<dbReference type="PANTHER" id="PTHR43730:SF1">
    <property type="entry name" value="BETA-MANNOSIDASE"/>
    <property type="match status" value="1"/>
</dbReference>
<dbReference type="SUPFAM" id="SSF51445">
    <property type="entry name" value="(Trans)glycosidases"/>
    <property type="match status" value="1"/>
</dbReference>
<dbReference type="PANTHER" id="PTHR43730">
    <property type="entry name" value="BETA-MANNOSIDASE"/>
    <property type="match status" value="1"/>
</dbReference>
<keyword evidence="9" id="KW-0326">Glycosidase</keyword>
<dbReference type="Gene3D" id="2.60.40.10">
    <property type="entry name" value="Immunoglobulins"/>
    <property type="match status" value="2"/>
</dbReference>
<sequence>MAETTTDPVGHILLGDWEIKDYAPREAEAAELSAGGDGWIPAPAPGDTYLALHVAGRIPHPFAEQNEFLCAWVKDREWWWRTQFFAMKPGPGERVILTFEGLDTYASIWLNGSLLGKTDNMFTAFSFDAGPLLHDDQPNLLLIRFTPPALPVADKSMETWEIIADPIKESKRNYHRKAQFGWGWDWGPQLPSVGIWRPVRLERQRIAVIHDVRFSTIAIDPAARIDVAITIDAFATDSDSREPLLAMLQLIDPDGVFAGGTTLTFDGTSRSATWQPIIDTPSLWWTPELGLPSLYTLRVELAQGEQRLDQRTLKVGIRCIELDTSADPDEPGCDFFRFILNGVPIFARGVNWIPASSLVGATTASDHQALLADALAANINMIRVWGGGLYEADAFYDACDRLGLLVWQDFMFACAPYPEHEPAFVESVQREVDHQITRLRNHPSLALWCGNNEGQAVHQFIARMSGSNAPYPGDLFFQRTIPQALKTLDPSTPYWPGSPYGGPSHNSMRAGDVHNWTVWHGLPPVPDELPVGDFSHGPEAVAYTRYAEDKARFVSEFGIQASPAESTLARWLAPDQMSLGSDGFLNRIKDHPRDKVNAMLIPVTGLPDTLGQYVVFTQLVQAEGLKFGIEHYRRRKPHCSGTLIWQYNDCWPGISWSLIDFDRVRKASWFYVARAYAPVLGSFKTLDDGVIELWMTNDTRERVEFAATLTMKNFDGNTLWEEVVTASVPGTESRVVWRGEAARMAADPARVLVVRSNRFADNRLFFAPVKDLPFSPDEPEMQVQIADDHSLAVTLTGVGYHHFVHLSARQPTTVFSDNYFDLQAGETRTIRVALPGATLEPADITRGSFHR</sequence>
<dbReference type="SUPFAM" id="SSF49303">
    <property type="entry name" value="beta-Galactosidase/glucuronidase domain"/>
    <property type="match status" value="2"/>
</dbReference>
<proteinExistence type="inferred from homology"/>
<comment type="subunit">
    <text evidence="4">Homodimer.</text>
</comment>
<dbReference type="InterPro" id="IPR036156">
    <property type="entry name" value="Beta-gal/glucu_dom_sf"/>
</dbReference>
<organism evidence="17 18">
    <name type="scientific">Caballeronia sordidicola</name>
    <name type="common">Burkholderia sordidicola</name>
    <dbReference type="NCBI Taxonomy" id="196367"/>
    <lineage>
        <taxon>Bacteria</taxon>
        <taxon>Pseudomonadati</taxon>
        <taxon>Pseudomonadota</taxon>
        <taxon>Betaproteobacteria</taxon>
        <taxon>Burkholderiales</taxon>
        <taxon>Burkholderiaceae</taxon>
        <taxon>Caballeronia</taxon>
    </lineage>
</organism>
<comment type="pathway">
    <text evidence="3">Glycan metabolism; N-glycan degradation.</text>
</comment>
<dbReference type="Pfam" id="PF22666">
    <property type="entry name" value="Glyco_hydro_2_N2"/>
    <property type="match status" value="1"/>
</dbReference>
<feature type="domain" description="Beta-mannosidase-like galactose-binding" evidence="16">
    <location>
        <begin position="33"/>
        <end position="197"/>
    </location>
</feature>
<dbReference type="OrthoDB" id="9805202at2"/>
<dbReference type="EC" id="3.2.1.25" evidence="5"/>
<dbReference type="Proteomes" id="UP000214720">
    <property type="component" value="Unassembled WGS sequence"/>
</dbReference>
<comment type="subcellular location">
    <subcellularLocation>
        <location evidence="2">Secreted</location>
    </subcellularLocation>
</comment>
<feature type="domain" description="Beta-mannosidase Ig-fold" evidence="14">
    <location>
        <begin position="779"/>
        <end position="834"/>
    </location>
</feature>
<evidence type="ECO:0000259" key="14">
    <source>
        <dbReference type="Pfam" id="PF17753"/>
    </source>
</evidence>
<dbReference type="GO" id="GO:0006516">
    <property type="term" value="P:glycoprotein catabolic process"/>
    <property type="evidence" value="ECO:0007669"/>
    <property type="project" value="TreeGrafter"/>
</dbReference>
<dbReference type="Gene3D" id="3.20.20.80">
    <property type="entry name" value="Glycosidases"/>
    <property type="match status" value="1"/>
</dbReference>
<dbReference type="RefSeq" id="WP_089162753.1">
    <property type="nucleotide sequence ID" value="NZ_MTHB01000159.1"/>
</dbReference>
<evidence type="ECO:0000256" key="4">
    <source>
        <dbReference type="ARBA" id="ARBA00011738"/>
    </source>
</evidence>
<dbReference type="InterPro" id="IPR013783">
    <property type="entry name" value="Ig-like_fold"/>
</dbReference>
<evidence type="ECO:0000256" key="12">
    <source>
        <dbReference type="ARBA" id="ARBA00041614"/>
    </source>
</evidence>
<feature type="domain" description="Mannosidase Ig/CBM-like" evidence="15">
    <location>
        <begin position="690"/>
        <end position="771"/>
    </location>
</feature>
<evidence type="ECO:0000256" key="9">
    <source>
        <dbReference type="ARBA" id="ARBA00023295"/>
    </source>
</evidence>
<dbReference type="InterPro" id="IPR008979">
    <property type="entry name" value="Galactose-bd-like_sf"/>
</dbReference>
<evidence type="ECO:0000256" key="2">
    <source>
        <dbReference type="ARBA" id="ARBA00004613"/>
    </source>
</evidence>
<protein>
    <recommendedName>
        <fullName evidence="11">Beta-mannosidase B</fullName>
        <ecNumber evidence="5">3.2.1.25</ecNumber>
    </recommendedName>
    <alternativeName>
        <fullName evidence="12">Mannanase B</fullName>
    </alternativeName>
</protein>
<dbReference type="InterPro" id="IPR050887">
    <property type="entry name" value="Beta-mannosidase_GH2"/>
</dbReference>
<dbReference type="GO" id="GO:0005975">
    <property type="term" value="P:carbohydrate metabolic process"/>
    <property type="evidence" value="ECO:0007669"/>
    <property type="project" value="InterPro"/>
</dbReference>
<dbReference type="Pfam" id="PF17753">
    <property type="entry name" value="Ig_mannosidase"/>
    <property type="match status" value="1"/>
</dbReference>
<dbReference type="GO" id="GO:0004567">
    <property type="term" value="F:beta-mannosidase activity"/>
    <property type="evidence" value="ECO:0007669"/>
    <property type="project" value="UniProtKB-EC"/>
</dbReference>
<keyword evidence="6" id="KW-0964">Secreted</keyword>
<evidence type="ECO:0000313" key="18">
    <source>
        <dbReference type="Proteomes" id="UP000214720"/>
    </source>
</evidence>
<dbReference type="SUPFAM" id="SSF49785">
    <property type="entry name" value="Galactose-binding domain-like"/>
    <property type="match status" value="1"/>
</dbReference>
<reference evidence="18" key="1">
    <citation type="submission" date="2017-01" db="EMBL/GenBank/DDBJ databases">
        <title>Genome Analysis of Deinococcus marmoris KOPRI26562.</title>
        <authorList>
            <person name="Kim J.H."/>
            <person name="Oh H.-M."/>
        </authorList>
    </citation>
    <scope>NUCLEOTIDE SEQUENCE [LARGE SCALE GENOMIC DNA]</scope>
    <source>
        <strain evidence="18">PAMC 26633</strain>
    </source>
</reference>
<evidence type="ECO:0000259" key="16">
    <source>
        <dbReference type="Pfam" id="PF22666"/>
    </source>
</evidence>
<dbReference type="EMBL" id="MTHB01000159">
    <property type="protein sequence ID" value="OXC75836.1"/>
    <property type="molecule type" value="Genomic_DNA"/>
</dbReference>
<evidence type="ECO:0000256" key="8">
    <source>
        <dbReference type="ARBA" id="ARBA00023180"/>
    </source>
</evidence>
<evidence type="ECO:0000256" key="6">
    <source>
        <dbReference type="ARBA" id="ARBA00022525"/>
    </source>
</evidence>
<name>A0A226WX94_CABSO</name>
<evidence type="ECO:0000256" key="7">
    <source>
        <dbReference type="ARBA" id="ARBA00022801"/>
    </source>
</evidence>
<dbReference type="Pfam" id="PF17786">
    <property type="entry name" value="Mannosidase_ig"/>
    <property type="match status" value="1"/>
</dbReference>
<gene>
    <name evidence="17" type="ORF">BSU04_24280</name>
</gene>
<dbReference type="InterPro" id="IPR041625">
    <property type="entry name" value="Beta-mannosidase_Ig"/>
</dbReference>
<dbReference type="Pfam" id="PF00703">
    <property type="entry name" value="Glyco_hydro_2"/>
    <property type="match status" value="1"/>
</dbReference>
<comment type="catalytic activity">
    <reaction evidence="1">
        <text>Hydrolysis of terminal, non-reducing beta-D-mannose residues in beta-D-mannosides.</text>
        <dbReference type="EC" id="3.2.1.25"/>
    </reaction>
</comment>
<dbReference type="InterPro" id="IPR054593">
    <property type="entry name" value="Beta-mannosidase-like_N2"/>
</dbReference>
<evidence type="ECO:0000256" key="11">
    <source>
        <dbReference type="ARBA" id="ARBA00041069"/>
    </source>
</evidence>
<evidence type="ECO:0000259" key="13">
    <source>
        <dbReference type="Pfam" id="PF00703"/>
    </source>
</evidence>
<evidence type="ECO:0000256" key="3">
    <source>
        <dbReference type="ARBA" id="ARBA00004740"/>
    </source>
</evidence>
<evidence type="ECO:0000256" key="5">
    <source>
        <dbReference type="ARBA" id="ARBA00012754"/>
    </source>
</evidence>